<dbReference type="Proteomes" id="UP000196331">
    <property type="component" value="Unassembled WGS sequence"/>
</dbReference>
<reference evidence="1 2" key="1">
    <citation type="submission" date="2017-02" db="EMBL/GenBank/DDBJ databases">
        <authorList>
            <person name="Dridi B."/>
        </authorList>
    </citation>
    <scope>NUCLEOTIDE SEQUENCE [LARGE SCALE GENOMIC DNA]</scope>
    <source>
        <strain evidence="1 2">JB380</strain>
    </source>
</reference>
<sequence>MQPCVHIKRMKNTMVLIFNAACRAARQKCWLSETLVK</sequence>
<evidence type="ECO:0000313" key="1">
    <source>
        <dbReference type="EMBL" id="SJN09964.1"/>
    </source>
</evidence>
<dbReference type="AlphaFoldDB" id="A0A1R4HRG2"/>
<gene>
    <name evidence="1" type="ORF">CZ787_02550</name>
</gene>
<name>A0A1R4HRG2_9GAMM</name>
<proteinExistence type="predicted"/>
<dbReference type="EMBL" id="FUKM01000011">
    <property type="protein sequence ID" value="SJN09964.1"/>
    <property type="molecule type" value="Genomic_DNA"/>
</dbReference>
<organism evidence="1 2">
    <name type="scientific">Halomonas citrativorans</name>
    <dbReference type="NCBI Taxonomy" id="2742612"/>
    <lineage>
        <taxon>Bacteria</taxon>
        <taxon>Pseudomonadati</taxon>
        <taxon>Pseudomonadota</taxon>
        <taxon>Gammaproteobacteria</taxon>
        <taxon>Oceanospirillales</taxon>
        <taxon>Halomonadaceae</taxon>
        <taxon>Halomonas</taxon>
    </lineage>
</organism>
<protein>
    <submittedName>
        <fullName evidence="1">Uncharacterized protein</fullName>
    </submittedName>
</protein>
<accession>A0A1R4HRG2</accession>
<comment type="caution">
    <text evidence="1">The sequence shown here is derived from an EMBL/GenBank/DDBJ whole genome shotgun (WGS) entry which is preliminary data.</text>
</comment>
<evidence type="ECO:0000313" key="2">
    <source>
        <dbReference type="Proteomes" id="UP000196331"/>
    </source>
</evidence>